<dbReference type="GO" id="GO:0005737">
    <property type="term" value="C:cytoplasm"/>
    <property type="evidence" value="ECO:0007669"/>
    <property type="project" value="UniProtKB-SubCell"/>
</dbReference>
<evidence type="ECO:0000256" key="1">
    <source>
        <dbReference type="ARBA" id="ARBA00004496"/>
    </source>
</evidence>
<dbReference type="InterPro" id="IPR028366">
    <property type="entry name" value="PhoU"/>
</dbReference>
<dbReference type="FunFam" id="1.20.58.220:FF:000004">
    <property type="entry name" value="Phosphate-specific transport system accessory protein PhoU"/>
    <property type="match status" value="1"/>
</dbReference>
<dbReference type="PIRSF" id="PIRSF003107">
    <property type="entry name" value="PhoU"/>
    <property type="match status" value="1"/>
</dbReference>
<evidence type="ECO:0000256" key="4">
    <source>
        <dbReference type="ARBA" id="ARBA00022448"/>
    </source>
</evidence>
<proteinExistence type="inferred from homology"/>
<dbReference type="RefSeq" id="WP_034544746.1">
    <property type="nucleotide sequence ID" value="NZ_CAUPJO010000011.1"/>
</dbReference>
<keyword evidence="10" id="KW-1185">Reference proteome</keyword>
<evidence type="ECO:0000259" key="8">
    <source>
        <dbReference type="Pfam" id="PF01895"/>
    </source>
</evidence>
<keyword evidence="5 7" id="KW-0963">Cytoplasm</keyword>
<keyword evidence="4 7" id="KW-0813">Transport</keyword>
<dbReference type="InterPro" id="IPR026022">
    <property type="entry name" value="PhoU_dom"/>
</dbReference>
<dbReference type="NCBIfam" id="TIGR02135">
    <property type="entry name" value="phoU_full"/>
    <property type="match status" value="1"/>
</dbReference>
<comment type="caution">
    <text evidence="9">The sequence shown here is derived from an EMBL/GenBank/DDBJ whole genome shotgun (WGS) entry which is preliminary data.</text>
</comment>
<reference evidence="9 10" key="1">
    <citation type="submission" date="2018-04" db="EMBL/GenBank/DDBJ databases">
        <title>Genomic Encyclopedia of Type Strains, Phase IV (KMG-IV): sequencing the most valuable type-strain genomes for metagenomic binning, comparative biology and taxonomic classification.</title>
        <authorList>
            <person name="Goeker M."/>
        </authorList>
    </citation>
    <scope>NUCLEOTIDE SEQUENCE [LARGE SCALE GENOMIC DNA]</scope>
    <source>
        <strain evidence="9 10">DSM 20705</strain>
    </source>
</reference>
<evidence type="ECO:0000256" key="5">
    <source>
        <dbReference type="ARBA" id="ARBA00022490"/>
    </source>
</evidence>
<dbReference type="AlphaFoldDB" id="A0A2U1E5U0"/>
<dbReference type="Pfam" id="PF01895">
    <property type="entry name" value="PhoU"/>
    <property type="match status" value="2"/>
</dbReference>
<dbReference type="Gene3D" id="1.20.58.220">
    <property type="entry name" value="Phosphate transport system protein phou homolog 2, domain 2"/>
    <property type="match status" value="1"/>
</dbReference>
<dbReference type="InterPro" id="IPR038078">
    <property type="entry name" value="PhoU-like_sf"/>
</dbReference>
<evidence type="ECO:0000256" key="6">
    <source>
        <dbReference type="ARBA" id="ARBA00022592"/>
    </source>
</evidence>
<evidence type="ECO:0000256" key="7">
    <source>
        <dbReference type="PIRNR" id="PIRNR003107"/>
    </source>
</evidence>
<protein>
    <recommendedName>
        <fullName evidence="7">Phosphate-specific transport system accessory protein PhoU</fullName>
    </recommendedName>
</protein>
<dbReference type="GO" id="GO:0045936">
    <property type="term" value="P:negative regulation of phosphate metabolic process"/>
    <property type="evidence" value="ECO:0007669"/>
    <property type="project" value="InterPro"/>
</dbReference>
<comment type="similarity">
    <text evidence="2 7">Belongs to the PhoU family.</text>
</comment>
<gene>
    <name evidence="9" type="ORF">C7381_102111</name>
</gene>
<comment type="subunit">
    <text evidence="3 7">Homodimer.</text>
</comment>
<dbReference type="SUPFAM" id="SSF109755">
    <property type="entry name" value="PhoU-like"/>
    <property type="match status" value="1"/>
</dbReference>
<accession>A0A2U1E5U0</accession>
<dbReference type="PANTHER" id="PTHR42930:SF3">
    <property type="entry name" value="PHOSPHATE-SPECIFIC TRANSPORT SYSTEM ACCESSORY PROTEIN PHOU"/>
    <property type="match status" value="1"/>
</dbReference>
<evidence type="ECO:0000313" key="9">
    <source>
        <dbReference type="EMBL" id="PVY95222.1"/>
    </source>
</evidence>
<dbReference type="EMBL" id="QEKV01000002">
    <property type="protein sequence ID" value="PVY95222.1"/>
    <property type="molecule type" value="Genomic_DNA"/>
</dbReference>
<dbReference type="PANTHER" id="PTHR42930">
    <property type="entry name" value="PHOSPHATE-SPECIFIC TRANSPORT SYSTEM ACCESSORY PROTEIN PHOU"/>
    <property type="match status" value="1"/>
</dbReference>
<evidence type="ECO:0000256" key="2">
    <source>
        <dbReference type="ARBA" id="ARBA00008107"/>
    </source>
</evidence>
<keyword evidence="6 7" id="KW-0592">Phosphate transport</keyword>
<dbReference type="GO" id="GO:0030643">
    <property type="term" value="P:intracellular phosphate ion homeostasis"/>
    <property type="evidence" value="ECO:0007669"/>
    <property type="project" value="InterPro"/>
</dbReference>
<evidence type="ECO:0000256" key="3">
    <source>
        <dbReference type="ARBA" id="ARBA00011738"/>
    </source>
</evidence>
<dbReference type="Proteomes" id="UP000245793">
    <property type="component" value="Unassembled WGS sequence"/>
</dbReference>
<evidence type="ECO:0000313" key="10">
    <source>
        <dbReference type="Proteomes" id="UP000245793"/>
    </source>
</evidence>
<sequence>MSIEKELFDLKNELVKMATFVENNIRDTYRGLKEKDLTLLKQVAMNDKKTDDLEKEIEDRALRILVTLSPRAGDFRVVTSVLKMITDLERIGDQTEDIAEICEDINFESIDSPLPLLKEMFETVEKMLNNSMDAFVSGNIDLIEGIDIMDDVVDDLFIKLRHKIVDKIKQGSDPEVQLDLMQIGKYVERIGDHAENIAEWVIYEHTGTHPYLKKDDEQ</sequence>
<organism evidence="9 10">
    <name type="scientific">Ezakiella coagulans</name>
    <dbReference type="NCBI Taxonomy" id="46507"/>
    <lineage>
        <taxon>Bacteria</taxon>
        <taxon>Bacillati</taxon>
        <taxon>Bacillota</taxon>
        <taxon>Tissierellia</taxon>
        <taxon>Ezakiella</taxon>
    </lineage>
</organism>
<feature type="domain" description="PhoU" evidence="8">
    <location>
        <begin position="15"/>
        <end position="101"/>
    </location>
</feature>
<comment type="subcellular location">
    <subcellularLocation>
        <location evidence="1 7">Cytoplasm</location>
    </subcellularLocation>
</comment>
<feature type="domain" description="PhoU" evidence="8">
    <location>
        <begin position="117"/>
        <end position="201"/>
    </location>
</feature>
<dbReference type="GO" id="GO:0006817">
    <property type="term" value="P:phosphate ion transport"/>
    <property type="evidence" value="ECO:0007669"/>
    <property type="project" value="UniProtKB-KW"/>
</dbReference>
<comment type="function">
    <text evidence="7">Plays a role in the regulation of phosphate uptake.</text>
</comment>
<name>A0A2U1E5U0_9FIRM</name>